<dbReference type="Proteomes" id="UP000293874">
    <property type="component" value="Unassembled WGS sequence"/>
</dbReference>
<gene>
    <name evidence="2" type="ORF">EV199_0590</name>
</gene>
<accession>A0A4Q7N220</accession>
<dbReference type="AlphaFoldDB" id="A0A4Q7N220"/>
<organism evidence="2 3">
    <name type="scientific">Pseudobacter ginsenosidimutans</name>
    <dbReference type="NCBI Taxonomy" id="661488"/>
    <lineage>
        <taxon>Bacteria</taxon>
        <taxon>Pseudomonadati</taxon>
        <taxon>Bacteroidota</taxon>
        <taxon>Chitinophagia</taxon>
        <taxon>Chitinophagales</taxon>
        <taxon>Chitinophagaceae</taxon>
        <taxon>Pseudobacter</taxon>
    </lineage>
</organism>
<evidence type="ECO:0000256" key="1">
    <source>
        <dbReference type="SAM" id="SignalP"/>
    </source>
</evidence>
<sequence length="100" mass="11284">MRTLSVAIFLMMACLFTHNKIEAGDIAIEQKQQALVNYTWYYDWDYTIPVGSVRSVADELARLRALHPTKSFSASAGGGLLEYEWGYFNPLVTAVIYSNL</sequence>
<feature type="chain" id="PRO_5020715070" evidence="1">
    <location>
        <begin position="20"/>
        <end position="100"/>
    </location>
</feature>
<proteinExistence type="predicted"/>
<feature type="signal peptide" evidence="1">
    <location>
        <begin position="1"/>
        <end position="19"/>
    </location>
</feature>
<protein>
    <submittedName>
        <fullName evidence="2">Uncharacterized protein</fullName>
    </submittedName>
</protein>
<evidence type="ECO:0000313" key="2">
    <source>
        <dbReference type="EMBL" id="RZS74739.1"/>
    </source>
</evidence>
<dbReference type="EMBL" id="SGXA01000001">
    <property type="protein sequence ID" value="RZS74739.1"/>
    <property type="molecule type" value="Genomic_DNA"/>
</dbReference>
<keyword evidence="1" id="KW-0732">Signal</keyword>
<name>A0A4Q7N220_9BACT</name>
<reference evidence="2 3" key="1">
    <citation type="submission" date="2019-02" db="EMBL/GenBank/DDBJ databases">
        <title>Genomic Encyclopedia of Type Strains, Phase IV (KMG-IV): sequencing the most valuable type-strain genomes for metagenomic binning, comparative biology and taxonomic classification.</title>
        <authorList>
            <person name="Goeker M."/>
        </authorList>
    </citation>
    <scope>NUCLEOTIDE SEQUENCE [LARGE SCALE GENOMIC DNA]</scope>
    <source>
        <strain evidence="2 3">DSM 18116</strain>
    </source>
</reference>
<evidence type="ECO:0000313" key="3">
    <source>
        <dbReference type="Proteomes" id="UP000293874"/>
    </source>
</evidence>
<dbReference type="RefSeq" id="WP_130539186.1">
    <property type="nucleotide sequence ID" value="NZ_CP042431.1"/>
</dbReference>
<comment type="caution">
    <text evidence="2">The sequence shown here is derived from an EMBL/GenBank/DDBJ whole genome shotgun (WGS) entry which is preliminary data.</text>
</comment>
<keyword evidence="3" id="KW-1185">Reference proteome</keyword>
<dbReference type="OrthoDB" id="675131at2"/>